<proteinExistence type="predicted"/>
<dbReference type="InterPro" id="IPR010093">
    <property type="entry name" value="SinI_DNA-bd"/>
</dbReference>
<feature type="domain" description="Helix-turn-helix" evidence="1">
    <location>
        <begin position="16"/>
        <end position="63"/>
    </location>
</feature>
<evidence type="ECO:0000313" key="3">
    <source>
        <dbReference type="Proteomes" id="UP001501414"/>
    </source>
</evidence>
<name>A0ABP4IZ31_9PSEU</name>
<organism evidence="2 3">
    <name type="scientific">Pseudonocardia kongjuensis</name>
    <dbReference type="NCBI Taxonomy" id="102227"/>
    <lineage>
        <taxon>Bacteria</taxon>
        <taxon>Bacillati</taxon>
        <taxon>Actinomycetota</taxon>
        <taxon>Actinomycetes</taxon>
        <taxon>Pseudonocardiales</taxon>
        <taxon>Pseudonocardiaceae</taxon>
        <taxon>Pseudonocardia</taxon>
    </lineage>
</organism>
<dbReference type="InterPro" id="IPR041657">
    <property type="entry name" value="HTH_17"/>
</dbReference>
<dbReference type="SUPFAM" id="SSF46955">
    <property type="entry name" value="Putative DNA-binding domain"/>
    <property type="match status" value="1"/>
</dbReference>
<dbReference type="RefSeq" id="WP_344027721.1">
    <property type="nucleotide sequence ID" value="NZ_BAAAJK010000048.1"/>
</dbReference>
<gene>
    <name evidence="2" type="ORF">GCM10009613_55020</name>
</gene>
<comment type="caution">
    <text evidence="2">The sequence shown here is derived from an EMBL/GenBank/DDBJ whole genome shotgun (WGS) entry which is preliminary data.</text>
</comment>
<sequence length="66" mass="7567">MSGTEEVQPNSDRLTYTVDEVAHLLNLSRGLAYQYVREGEIPARRIGRRWLVPKARFHAWLDGKAA</sequence>
<dbReference type="NCBIfam" id="TIGR01764">
    <property type="entry name" value="excise"/>
    <property type="match status" value="1"/>
</dbReference>
<dbReference type="Proteomes" id="UP001501414">
    <property type="component" value="Unassembled WGS sequence"/>
</dbReference>
<accession>A0ABP4IZ31</accession>
<evidence type="ECO:0000259" key="1">
    <source>
        <dbReference type="Pfam" id="PF12728"/>
    </source>
</evidence>
<dbReference type="InterPro" id="IPR009061">
    <property type="entry name" value="DNA-bd_dom_put_sf"/>
</dbReference>
<dbReference type="EMBL" id="BAAAJK010000048">
    <property type="protein sequence ID" value="GAA1399438.1"/>
    <property type="molecule type" value="Genomic_DNA"/>
</dbReference>
<dbReference type="Pfam" id="PF12728">
    <property type="entry name" value="HTH_17"/>
    <property type="match status" value="1"/>
</dbReference>
<keyword evidence="3" id="KW-1185">Reference proteome</keyword>
<protein>
    <recommendedName>
        <fullName evidence="1">Helix-turn-helix domain-containing protein</fullName>
    </recommendedName>
</protein>
<evidence type="ECO:0000313" key="2">
    <source>
        <dbReference type="EMBL" id="GAA1399438.1"/>
    </source>
</evidence>
<reference evidence="3" key="1">
    <citation type="journal article" date="2019" name="Int. J. Syst. Evol. Microbiol.">
        <title>The Global Catalogue of Microorganisms (GCM) 10K type strain sequencing project: providing services to taxonomists for standard genome sequencing and annotation.</title>
        <authorList>
            <consortium name="The Broad Institute Genomics Platform"/>
            <consortium name="The Broad Institute Genome Sequencing Center for Infectious Disease"/>
            <person name="Wu L."/>
            <person name="Ma J."/>
        </authorList>
    </citation>
    <scope>NUCLEOTIDE SEQUENCE [LARGE SCALE GENOMIC DNA]</scope>
    <source>
        <strain evidence="3">JCM 11896</strain>
    </source>
</reference>